<evidence type="ECO:0000313" key="5">
    <source>
        <dbReference type="Proteomes" id="UP000631114"/>
    </source>
</evidence>
<protein>
    <recommendedName>
        <fullName evidence="6">Factor of DNA methylation 1-5/IDN2 domain-containing protein</fullName>
    </recommendedName>
</protein>
<dbReference type="InterPro" id="IPR005379">
    <property type="entry name" value="FDM1-5/IDN2_XH"/>
</dbReference>
<evidence type="ECO:0000256" key="1">
    <source>
        <dbReference type="SAM" id="Coils"/>
    </source>
</evidence>
<evidence type="ECO:0000313" key="4">
    <source>
        <dbReference type="EMBL" id="KAF9590041.1"/>
    </source>
</evidence>
<dbReference type="Gene3D" id="3.30.70.2890">
    <property type="entry name" value="XS domain"/>
    <property type="match status" value="2"/>
</dbReference>
<sequence>MDYDLDINNGDDKIEVSGSVVGASQSEVGLESQTEGKQDEVFVWPWIGVIVNIPVELRNGIYVGELKQEMTQCKTDWREKKSHGSQLYGWVARDDDRHSGGVVGKYLCKSNLKTINEIMDEDERKTSQLVSSLSNVISEKEKNINVMKFKVQETSSSLHKVMEEKEKLVNIYNEEITNMQLHTQNHLKMIFHEHEKWRLQLESQRNELEVCGRELKMREVQSESERRKLTDEKIKNSRRNESLQMADMAQKIADENVLRLVEAQKHIGSEDLDVLKKMKVMTENLEEKEEELEDLKDIQAALKAKEQKSNAELEEAREELIKDYATIKLMVACYLILARIGLKNIGHLDIKPFRDACKRKYFGKEADEKAIELCSLWDGYLRNPEWHPYKVVKVEGGDQANFPDSVKLFPVKLVLVNDQDEKLKDLKNELGGDVYDAVATALLEIKDYNPRESLHQTVCVTVALVTLPNSMIWILMDRNLDEISYEKETEIHADIDVTSEEMKNGTHKLEVSDEFIVTAVAASQPDVCVDSQTERMQDEVFVWPGWVSLLIFQSNGKMEKRQGKVHRKFSKDWAGFGNAISFEKSFEADHLGQMDWLATERHGSKLYGWITQEDDYYSGDVLGKNLHKFGDLKTIKHIEDERKTDQLVSKLSNAII</sequence>
<feature type="coiled-coil region" evidence="1">
    <location>
        <begin position="275"/>
        <end position="330"/>
    </location>
</feature>
<dbReference type="GO" id="GO:0080188">
    <property type="term" value="P:gene silencing by siRNA-directed DNA methylation"/>
    <property type="evidence" value="ECO:0007669"/>
    <property type="project" value="InterPro"/>
</dbReference>
<dbReference type="InterPro" id="IPR005380">
    <property type="entry name" value="XS_domain"/>
</dbReference>
<dbReference type="OrthoDB" id="1892195at2759"/>
<organism evidence="4 5">
    <name type="scientific">Coptis chinensis</name>
    <dbReference type="NCBI Taxonomy" id="261450"/>
    <lineage>
        <taxon>Eukaryota</taxon>
        <taxon>Viridiplantae</taxon>
        <taxon>Streptophyta</taxon>
        <taxon>Embryophyta</taxon>
        <taxon>Tracheophyta</taxon>
        <taxon>Spermatophyta</taxon>
        <taxon>Magnoliopsida</taxon>
        <taxon>Ranunculales</taxon>
        <taxon>Ranunculaceae</taxon>
        <taxon>Coptidoideae</taxon>
        <taxon>Coptis</taxon>
    </lineage>
</organism>
<dbReference type="InterPro" id="IPR038588">
    <property type="entry name" value="XS_domain_sf"/>
</dbReference>
<dbReference type="AlphaFoldDB" id="A0A835GYR0"/>
<feature type="domain" description="XS" evidence="2">
    <location>
        <begin position="559"/>
        <end position="617"/>
    </location>
</feature>
<dbReference type="InterPro" id="IPR045177">
    <property type="entry name" value="FDM1-5/IDN2"/>
</dbReference>
<dbReference type="Pfam" id="PF03468">
    <property type="entry name" value="XS"/>
    <property type="match status" value="1"/>
</dbReference>
<dbReference type="PANTHER" id="PTHR21596:SF65">
    <property type="entry name" value="PROTEIN INVOLVED IN DE NOVO 2-RELATED"/>
    <property type="match status" value="1"/>
</dbReference>
<dbReference type="Pfam" id="PF03469">
    <property type="entry name" value="XH"/>
    <property type="match status" value="1"/>
</dbReference>
<keyword evidence="5" id="KW-1185">Reference proteome</keyword>
<evidence type="ECO:0008006" key="6">
    <source>
        <dbReference type="Google" id="ProtNLM"/>
    </source>
</evidence>
<accession>A0A835GYR0</accession>
<dbReference type="EMBL" id="JADFTS010000009">
    <property type="protein sequence ID" value="KAF9590041.1"/>
    <property type="molecule type" value="Genomic_DNA"/>
</dbReference>
<feature type="domain" description="Factor of DNA methylation 1-5/IDN2" evidence="3">
    <location>
        <begin position="343"/>
        <end position="453"/>
    </location>
</feature>
<evidence type="ECO:0000259" key="2">
    <source>
        <dbReference type="Pfam" id="PF03468"/>
    </source>
</evidence>
<evidence type="ECO:0000259" key="3">
    <source>
        <dbReference type="Pfam" id="PF03469"/>
    </source>
</evidence>
<proteinExistence type="predicted"/>
<dbReference type="Proteomes" id="UP000631114">
    <property type="component" value="Unassembled WGS sequence"/>
</dbReference>
<gene>
    <name evidence="4" type="ORF">IFM89_030191</name>
</gene>
<dbReference type="PANTHER" id="PTHR21596">
    <property type="entry name" value="RIBONUCLEASE P SUBUNIT P38"/>
    <property type="match status" value="1"/>
</dbReference>
<comment type="caution">
    <text evidence="4">The sequence shown here is derived from an EMBL/GenBank/DDBJ whole genome shotgun (WGS) entry which is preliminary data.</text>
</comment>
<keyword evidence="1" id="KW-0175">Coiled coil</keyword>
<reference evidence="4 5" key="1">
    <citation type="submission" date="2020-10" db="EMBL/GenBank/DDBJ databases">
        <title>The Coptis chinensis genome and diversification of protoberbering-type alkaloids.</title>
        <authorList>
            <person name="Wang B."/>
            <person name="Shu S."/>
            <person name="Song C."/>
            <person name="Liu Y."/>
        </authorList>
    </citation>
    <scope>NUCLEOTIDE SEQUENCE [LARGE SCALE GENOMIC DNA]</scope>
    <source>
        <strain evidence="4">HL-2020</strain>
        <tissue evidence="4">Leaf</tissue>
    </source>
</reference>
<name>A0A835GYR0_9MAGN</name>